<dbReference type="RefSeq" id="WP_091343105.1">
    <property type="nucleotide sequence ID" value="NZ_FNRM01000005.1"/>
</dbReference>
<dbReference type="PANTHER" id="PTHR11586">
    <property type="entry name" value="TRNA-AMINOACYLATION COFACTOR ARC1 FAMILY MEMBER"/>
    <property type="match status" value="1"/>
</dbReference>
<dbReference type="FunFam" id="2.40.50.140:FF:000165">
    <property type="entry name" value="Chaperone CsaA"/>
    <property type="match status" value="1"/>
</dbReference>
<dbReference type="NCBIfam" id="NF007495">
    <property type="entry name" value="PRK10089.1-4"/>
    <property type="match status" value="1"/>
</dbReference>
<dbReference type="AlphaFoldDB" id="A0A1H4DII7"/>
<dbReference type="InterPro" id="IPR002547">
    <property type="entry name" value="tRNA-bd_dom"/>
</dbReference>
<dbReference type="NCBIfam" id="NF007493">
    <property type="entry name" value="PRK10089.1-2"/>
    <property type="match status" value="1"/>
</dbReference>
<proteinExistence type="predicted"/>
<dbReference type="Gene3D" id="2.40.50.140">
    <property type="entry name" value="Nucleic acid-binding proteins"/>
    <property type="match status" value="1"/>
</dbReference>
<dbReference type="OrthoDB" id="9794564at2"/>
<name>A0A1H4DII7_ALKAM</name>
<dbReference type="STRING" id="152573.SAMN04488051_105266"/>
<dbReference type="NCBIfam" id="NF007494">
    <property type="entry name" value="PRK10089.1-3"/>
    <property type="match status" value="1"/>
</dbReference>
<dbReference type="EMBL" id="FNRM01000005">
    <property type="protein sequence ID" value="SEA72407.1"/>
    <property type="molecule type" value="Genomic_DNA"/>
</dbReference>
<evidence type="ECO:0000313" key="6">
    <source>
        <dbReference type="Proteomes" id="UP000198773"/>
    </source>
</evidence>
<dbReference type="InterPro" id="IPR008231">
    <property type="entry name" value="CsaA"/>
</dbReference>
<dbReference type="CDD" id="cd02798">
    <property type="entry name" value="tRNA_bind_CsaA"/>
    <property type="match status" value="1"/>
</dbReference>
<dbReference type="Proteomes" id="UP000198773">
    <property type="component" value="Unassembled WGS sequence"/>
</dbReference>
<dbReference type="InterPro" id="IPR051270">
    <property type="entry name" value="Tyrosine-tRNA_ligase_regulator"/>
</dbReference>
<dbReference type="NCBIfam" id="TIGR02222">
    <property type="entry name" value="chap_CsaA"/>
    <property type="match status" value="1"/>
</dbReference>
<accession>A0A1H4DII7</accession>
<keyword evidence="2 3" id="KW-0694">RNA-binding</keyword>
<evidence type="ECO:0000256" key="2">
    <source>
        <dbReference type="ARBA" id="ARBA00022884"/>
    </source>
</evidence>
<dbReference type="InterPro" id="IPR012340">
    <property type="entry name" value="NA-bd_OB-fold"/>
</dbReference>
<evidence type="ECO:0000259" key="4">
    <source>
        <dbReference type="PROSITE" id="PS50886"/>
    </source>
</evidence>
<feature type="domain" description="TRNA-binding" evidence="4">
    <location>
        <begin position="8"/>
        <end position="112"/>
    </location>
</feature>
<dbReference type="GO" id="GO:0000049">
    <property type="term" value="F:tRNA binding"/>
    <property type="evidence" value="ECO:0007669"/>
    <property type="project" value="UniProtKB-UniRule"/>
</dbReference>
<gene>
    <name evidence="5" type="ORF">SAMN04488051_105266</name>
</gene>
<protein>
    <submittedName>
        <fullName evidence="5">tRNA-binding protein</fullName>
    </submittedName>
</protein>
<sequence length="112" mass="12493">MKVITWDDFEQVELRVGTIIEVQPFPEARKPAYKLRVDFGEDVGIKKSSAQLTALYQPEHLLGRQVLGVVNFPPRQIGPFRSECLICGFYRPDGAVVLAIPEQDIPNGAKLG</sequence>
<keyword evidence="6" id="KW-1185">Reference proteome</keyword>
<dbReference type="PROSITE" id="PS50886">
    <property type="entry name" value="TRBD"/>
    <property type="match status" value="1"/>
</dbReference>
<reference evidence="5 6" key="1">
    <citation type="submission" date="2016-10" db="EMBL/GenBank/DDBJ databases">
        <authorList>
            <person name="de Groot N.N."/>
        </authorList>
    </citation>
    <scope>NUCLEOTIDE SEQUENCE [LARGE SCALE GENOMIC DNA]</scope>
    <source>
        <strain evidence="5 6">CGMCC 1.3430</strain>
    </source>
</reference>
<evidence type="ECO:0000313" key="5">
    <source>
        <dbReference type="EMBL" id="SEA72407.1"/>
    </source>
</evidence>
<dbReference type="PANTHER" id="PTHR11586:SF37">
    <property type="entry name" value="TRNA-BINDING DOMAIN-CONTAINING PROTEIN"/>
    <property type="match status" value="1"/>
</dbReference>
<dbReference type="Pfam" id="PF01588">
    <property type="entry name" value="tRNA_bind"/>
    <property type="match status" value="1"/>
</dbReference>
<evidence type="ECO:0000256" key="3">
    <source>
        <dbReference type="PROSITE-ProRule" id="PRU00209"/>
    </source>
</evidence>
<organism evidence="5 6">
    <name type="scientific">Alkalimonas amylolytica</name>
    <dbReference type="NCBI Taxonomy" id="152573"/>
    <lineage>
        <taxon>Bacteria</taxon>
        <taxon>Pseudomonadati</taxon>
        <taxon>Pseudomonadota</taxon>
        <taxon>Gammaproteobacteria</taxon>
        <taxon>Alkalimonas</taxon>
    </lineage>
</organism>
<keyword evidence="1 3" id="KW-0820">tRNA-binding</keyword>
<dbReference type="SUPFAM" id="SSF50249">
    <property type="entry name" value="Nucleic acid-binding proteins"/>
    <property type="match status" value="1"/>
</dbReference>
<evidence type="ECO:0000256" key="1">
    <source>
        <dbReference type="ARBA" id="ARBA00022555"/>
    </source>
</evidence>